<evidence type="ECO:0000313" key="3">
    <source>
        <dbReference type="Proteomes" id="UP001291926"/>
    </source>
</evidence>
<proteinExistence type="predicted"/>
<keyword evidence="3" id="KW-1185">Reference proteome</keyword>
<dbReference type="InterPro" id="IPR004158">
    <property type="entry name" value="DUF247_pln"/>
</dbReference>
<reference evidence="2 3" key="1">
    <citation type="journal article" date="2023" name="bioRxiv">
        <title>Genome report: Whole genome sequence and annotation of Penstemon davidsonii.</title>
        <authorList>
            <person name="Ostevik K.L."/>
            <person name="Alabady M."/>
            <person name="Zhang M."/>
            <person name="Rausher M.D."/>
        </authorList>
    </citation>
    <scope>NUCLEOTIDE SEQUENCE [LARGE SCALE GENOMIC DNA]</scope>
    <source>
        <strain evidence="2">DNT005</strain>
        <tissue evidence="2">Whole leaf</tissue>
    </source>
</reference>
<feature type="transmembrane region" description="Helical" evidence="1">
    <location>
        <begin position="510"/>
        <end position="531"/>
    </location>
</feature>
<evidence type="ECO:0000313" key="2">
    <source>
        <dbReference type="EMBL" id="KAK4488869.1"/>
    </source>
</evidence>
<organism evidence="2 3">
    <name type="scientific">Penstemon davidsonii</name>
    <dbReference type="NCBI Taxonomy" id="160366"/>
    <lineage>
        <taxon>Eukaryota</taxon>
        <taxon>Viridiplantae</taxon>
        <taxon>Streptophyta</taxon>
        <taxon>Embryophyta</taxon>
        <taxon>Tracheophyta</taxon>
        <taxon>Spermatophyta</taxon>
        <taxon>Magnoliopsida</taxon>
        <taxon>eudicotyledons</taxon>
        <taxon>Gunneridae</taxon>
        <taxon>Pentapetalae</taxon>
        <taxon>asterids</taxon>
        <taxon>lamiids</taxon>
        <taxon>Lamiales</taxon>
        <taxon>Plantaginaceae</taxon>
        <taxon>Cheloneae</taxon>
        <taxon>Penstemon</taxon>
    </lineage>
</organism>
<keyword evidence="1" id="KW-0812">Transmembrane</keyword>
<dbReference type="Proteomes" id="UP001291926">
    <property type="component" value="Unassembled WGS sequence"/>
</dbReference>
<comment type="caution">
    <text evidence="2">The sequence shown here is derived from an EMBL/GenBank/DDBJ whole genome shotgun (WGS) entry which is preliminary data.</text>
</comment>
<dbReference type="PANTHER" id="PTHR31170">
    <property type="entry name" value="BNAC04G53230D PROTEIN"/>
    <property type="match status" value="1"/>
</dbReference>
<keyword evidence="1" id="KW-0472">Membrane</keyword>
<dbReference type="PANTHER" id="PTHR31170:SF25">
    <property type="entry name" value="BNAA09G04570D PROTEIN"/>
    <property type="match status" value="1"/>
</dbReference>
<dbReference type="EMBL" id="JAYDYQ010001088">
    <property type="protein sequence ID" value="KAK4488869.1"/>
    <property type="molecule type" value="Genomic_DNA"/>
</dbReference>
<accession>A0ABR0DI12</accession>
<gene>
    <name evidence="2" type="ORF">RD792_004659</name>
</gene>
<protein>
    <submittedName>
        <fullName evidence="2">Uncharacterized protein</fullName>
    </submittedName>
</protein>
<sequence length="547" mass="62356">MSSLQPKSSPNPNSNFDEKQWVIHICQTLEEEIEEETEIPVSIFTVPKPLMAIHPDSYIPQQVSIGPNHHTRPELHDMERYKLAAAKGNQREFQNIKLHHLVDCLVLLEPKIRASYHKYLTFSGETLAWMMALDASFLLEFLQVCAVKQGKATTSVITSRLSHLVGLGGNKAAHNAILRDIVMVENQIPLLVLRKLLELHFSSSEKAEEMLFSMLFGLCEELSPFKTLESSNNLIQVKESPHLLDFFYHFLVPKLEICSYRTESIEVELREEDEETSFLYKVWTILSKLATLIKKIIFSKPVKVIVKLPWTILSNIPLIKLIKEPVESFLKSLGDDEETKENNTTDRGITNKSPLLEEIAIPSVTQLVKSGVHFNPTNEGISSITFDNNSFTLNLPTINLDTNSEVVLRNLVAYEACNKSGPLVLARYIELMNGIIDTEEDAKFLREKGIIVNRLKSDIEVANLWNGMSKSIRLTKVPFLDKVIEDVNKFYSGRLKVKFRKCMKRYVFESWRVLTLLAAVLMIFFMGLQAFCTVYNCARVLPIDHLS</sequence>
<dbReference type="Pfam" id="PF03140">
    <property type="entry name" value="DUF247"/>
    <property type="match status" value="1"/>
</dbReference>
<evidence type="ECO:0000256" key="1">
    <source>
        <dbReference type="SAM" id="Phobius"/>
    </source>
</evidence>
<keyword evidence="1" id="KW-1133">Transmembrane helix</keyword>
<name>A0ABR0DI12_9LAMI</name>